<evidence type="ECO:0000313" key="2">
    <source>
        <dbReference type="Proteomes" id="UP001497700"/>
    </source>
</evidence>
<organism evidence="1 2">
    <name type="scientific">Hypoxylon rubiginosum</name>
    <dbReference type="NCBI Taxonomy" id="110542"/>
    <lineage>
        <taxon>Eukaryota</taxon>
        <taxon>Fungi</taxon>
        <taxon>Dikarya</taxon>
        <taxon>Ascomycota</taxon>
        <taxon>Pezizomycotina</taxon>
        <taxon>Sordariomycetes</taxon>
        <taxon>Xylariomycetidae</taxon>
        <taxon>Xylariales</taxon>
        <taxon>Hypoxylaceae</taxon>
        <taxon>Hypoxylon</taxon>
    </lineage>
</organism>
<protein>
    <submittedName>
        <fullName evidence="1">Uncharacterized protein</fullName>
    </submittedName>
</protein>
<dbReference type="EMBL" id="MU393433">
    <property type="protein sequence ID" value="KAI4869016.1"/>
    <property type="molecule type" value="Genomic_DNA"/>
</dbReference>
<evidence type="ECO:0000313" key="1">
    <source>
        <dbReference type="EMBL" id="KAI4869016.1"/>
    </source>
</evidence>
<comment type="caution">
    <text evidence="1">The sequence shown here is derived from an EMBL/GenBank/DDBJ whole genome shotgun (WGS) entry which is preliminary data.</text>
</comment>
<keyword evidence="2" id="KW-1185">Reference proteome</keyword>
<accession>A0ACB9ZAY2</accession>
<gene>
    <name evidence="1" type="ORF">F4820DRAFT_407785</name>
</gene>
<reference evidence="1 2" key="1">
    <citation type="journal article" date="2022" name="New Phytol.">
        <title>Ecological generalism drives hyperdiversity of secondary metabolite gene clusters in xylarialean endophytes.</title>
        <authorList>
            <person name="Franco M.E.E."/>
            <person name="Wisecaver J.H."/>
            <person name="Arnold A.E."/>
            <person name="Ju Y.M."/>
            <person name="Slot J.C."/>
            <person name="Ahrendt S."/>
            <person name="Moore L.P."/>
            <person name="Eastman K.E."/>
            <person name="Scott K."/>
            <person name="Konkel Z."/>
            <person name="Mondo S.J."/>
            <person name="Kuo A."/>
            <person name="Hayes R.D."/>
            <person name="Haridas S."/>
            <person name="Andreopoulos B."/>
            <person name="Riley R."/>
            <person name="LaButti K."/>
            <person name="Pangilinan J."/>
            <person name="Lipzen A."/>
            <person name="Amirebrahimi M."/>
            <person name="Yan J."/>
            <person name="Adam C."/>
            <person name="Keymanesh K."/>
            <person name="Ng V."/>
            <person name="Louie K."/>
            <person name="Northen T."/>
            <person name="Drula E."/>
            <person name="Henrissat B."/>
            <person name="Hsieh H.M."/>
            <person name="Youens-Clark K."/>
            <person name="Lutzoni F."/>
            <person name="Miadlikowska J."/>
            <person name="Eastwood D.C."/>
            <person name="Hamelin R.C."/>
            <person name="Grigoriev I.V."/>
            <person name="U'Ren J.M."/>
        </authorList>
    </citation>
    <scope>NUCLEOTIDE SEQUENCE [LARGE SCALE GENOMIC DNA]</scope>
    <source>
        <strain evidence="1 2">CBS 119005</strain>
    </source>
</reference>
<sequence>MAEASIFRFPISGKENEYLLVEVSSNGSQPLDLKLVGSEGTAVFTMKLRHKRYGDYRASSAPCSPEEWEEILTSILVDQQSTPDIEIRADTQSDGSSVTLSFRKNIQGITRRLGSFTLEEDEKTEISPFDWCVLALGSREKVQENLATTHLKISTLEDSLKELKDHLDELIKIKEEDETQLLEKFRDLLNEKKVKIRQQQRLLASANVDPQKLANVSGGQSMQKRTVQASRAAKRKVKEEPESSDDGFQKMDVDEADDSDSVQEEGGEDQGESTADETASGTGSDDEPAPQPKRKLPVRSRRNQAAASTSASNAAFEEDSPPPPKRKLPFMKKPAAPAPKPVDDDETESDEEL</sequence>
<dbReference type="Proteomes" id="UP001497700">
    <property type="component" value="Unassembled WGS sequence"/>
</dbReference>
<name>A0ACB9ZAY2_9PEZI</name>
<proteinExistence type="predicted"/>